<proteinExistence type="predicted"/>
<comment type="caution">
    <text evidence="1">The sequence shown here is derived from an EMBL/GenBank/DDBJ whole genome shotgun (WGS) entry which is preliminary data.</text>
</comment>
<reference evidence="1 2" key="1">
    <citation type="submission" date="2019-07" db="EMBL/GenBank/DDBJ databases">
        <title>Whole genome shotgun sequence of Sporosarcina luteola NBRC 105378.</title>
        <authorList>
            <person name="Hosoyama A."/>
            <person name="Uohara A."/>
            <person name="Ohji S."/>
            <person name="Ichikawa N."/>
        </authorList>
    </citation>
    <scope>NUCLEOTIDE SEQUENCE [LARGE SCALE GENOMIC DNA]</scope>
    <source>
        <strain evidence="1 2">NBRC 105378</strain>
    </source>
</reference>
<dbReference type="EMBL" id="BJYL01000027">
    <property type="protein sequence ID" value="GEN83848.1"/>
    <property type="molecule type" value="Genomic_DNA"/>
</dbReference>
<dbReference type="Proteomes" id="UP000321901">
    <property type="component" value="Unassembled WGS sequence"/>
</dbReference>
<sequence length="170" mass="19365">MYDPTVFENLKVAFENQLYDLDTIEGEITMLGRSDVMDFAILSRKLAIRFELVEHQAVTAEIILEASLTDLADELLENPGKNPSCSLTLRFHKRVQDVAEQCQRIDEALNEIWENEAEIAQTLHFTYGEAASSYLDVIEVRFKKINEDNMREIPDFLQSVLIALGVLNGI</sequence>
<organism evidence="1 2">
    <name type="scientific">Sporosarcina luteola</name>
    <dbReference type="NCBI Taxonomy" id="582850"/>
    <lineage>
        <taxon>Bacteria</taxon>
        <taxon>Bacillati</taxon>
        <taxon>Bacillota</taxon>
        <taxon>Bacilli</taxon>
        <taxon>Bacillales</taxon>
        <taxon>Caryophanaceae</taxon>
        <taxon>Sporosarcina</taxon>
    </lineage>
</organism>
<dbReference type="RefSeq" id="WP_147058154.1">
    <property type="nucleotide sequence ID" value="NZ_BJYL01000027.1"/>
</dbReference>
<evidence type="ECO:0000313" key="1">
    <source>
        <dbReference type="EMBL" id="GEN83848.1"/>
    </source>
</evidence>
<name>A0A511Z8T0_9BACL</name>
<dbReference type="AlphaFoldDB" id="A0A511Z8T0"/>
<accession>A0A511Z8T0</accession>
<dbReference type="OrthoDB" id="2964978at2"/>
<keyword evidence="2" id="KW-1185">Reference proteome</keyword>
<gene>
    <name evidence="1" type="ORF">SLU01_21600</name>
</gene>
<evidence type="ECO:0000313" key="2">
    <source>
        <dbReference type="Proteomes" id="UP000321901"/>
    </source>
</evidence>
<protein>
    <submittedName>
        <fullName evidence="1">Uncharacterized protein</fullName>
    </submittedName>
</protein>